<comment type="caution">
    <text evidence="1">The sequence shown here is derived from an EMBL/GenBank/DDBJ whole genome shotgun (WGS) entry which is preliminary data.</text>
</comment>
<dbReference type="RefSeq" id="WP_148564313.1">
    <property type="nucleotide sequence ID" value="NZ_JAFDST010000001.1"/>
</dbReference>
<evidence type="ECO:0000313" key="2">
    <source>
        <dbReference type="Proteomes" id="UP000674416"/>
    </source>
</evidence>
<keyword evidence="2" id="KW-1185">Reference proteome</keyword>
<dbReference type="EMBL" id="JAFDST010000001">
    <property type="protein sequence ID" value="MBP1079999.1"/>
    <property type="molecule type" value="Genomic_DNA"/>
</dbReference>
<reference evidence="1 2" key="1">
    <citation type="submission" date="2021-01" db="EMBL/GenBank/DDBJ databases">
        <title>Genomic Encyclopedia of Type Strains, Phase IV (KMG-IV): sequencing the most valuable type-strain genomes for metagenomic binning, comparative biology and taxonomic classification.</title>
        <authorList>
            <person name="Goeker M."/>
        </authorList>
    </citation>
    <scope>NUCLEOTIDE SEQUENCE [LARGE SCALE GENOMIC DNA]</scope>
    <source>
        <strain evidence="1 2">DSM 103394</strain>
    </source>
</reference>
<protein>
    <submittedName>
        <fullName evidence="1">DNA-binding transcriptional MerR regulator</fullName>
    </submittedName>
</protein>
<dbReference type="Proteomes" id="UP000674416">
    <property type="component" value="Unassembled WGS sequence"/>
</dbReference>
<organism evidence="1 2">
    <name type="scientific">Bacillus capparidis</name>
    <dbReference type="NCBI Taxonomy" id="1840411"/>
    <lineage>
        <taxon>Bacteria</taxon>
        <taxon>Bacillati</taxon>
        <taxon>Bacillota</taxon>
        <taxon>Bacilli</taxon>
        <taxon>Bacillales</taxon>
        <taxon>Bacillaceae</taxon>
        <taxon>Bacillus</taxon>
    </lineage>
</organism>
<keyword evidence="1" id="KW-0238">DNA-binding</keyword>
<accession>A0ABS4CR28</accession>
<sequence length="410" mass="47118">MAVRISSHEAEEAIDTLQFTLKKGFPIETKVLNSLHSLKAESTLSDELAELHHALENLPHQQNHLLQRMRDQLLAISHSDQFVHGKNGEVLFGNRGYYAKTSGGLCQTAKRNCIAHRSDWVFFPHLERQTDFQLFHKVEYRLFKKIAELAGTNGISMEKQIFQLLRSASDQASFWTDQKIFHPSEAKRFRQIAEKTAPTIGKNDLLSFLRKINELIGHRHELSIIRSLGKKSFPLDTITDSLKLLLNEAALSQELPENVQQKAEQMINRFNGQLLVLQDDQTATQLLIHLPLSLNGLSYDMKVIYNGKKNKNNELDLDQCRLVFFLQLPYLKEMIVDCFIQKKVISLKVEAEFELIGLIQQMTPDLKDRLFTLGYHLTGITAKQRKKTRGSFFATELKDYISETGWDIKI</sequence>
<gene>
    <name evidence="1" type="ORF">JOC74_000487</name>
</gene>
<evidence type="ECO:0000313" key="1">
    <source>
        <dbReference type="EMBL" id="MBP1079999.1"/>
    </source>
</evidence>
<name>A0ABS4CR28_9BACI</name>
<dbReference type="GO" id="GO:0003677">
    <property type="term" value="F:DNA binding"/>
    <property type="evidence" value="ECO:0007669"/>
    <property type="project" value="UniProtKB-KW"/>
</dbReference>
<proteinExistence type="predicted"/>